<dbReference type="InterPro" id="IPR005829">
    <property type="entry name" value="Sugar_transporter_CS"/>
</dbReference>
<evidence type="ECO:0000313" key="10">
    <source>
        <dbReference type="Proteomes" id="UP000664521"/>
    </source>
</evidence>
<protein>
    <recommendedName>
        <fullName evidence="8">Major facilitator superfamily (MFS) profile domain-containing protein</fullName>
    </recommendedName>
</protein>
<name>A0A8H3ID25_9LECA</name>
<keyword evidence="5 7" id="KW-1133">Transmembrane helix</keyword>
<dbReference type="GO" id="GO:0016020">
    <property type="term" value="C:membrane"/>
    <property type="evidence" value="ECO:0007669"/>
    <property type="project" value="UniProtKB-SubCell"/>
</dbReference>
<proteinExistence type="inferred from homology"/>
<evidence type="ECO:0000256" key="5">
    <source>
        <dbReference type="ARBA" id="ARBA00022989"/>
    </source>
</evidence>
<feature type="transmembrane region" description="Helical" evidence="7">
    <location>
        <begin position="153"/>
        <end position="174"/>
    </location>
</feature>
<dbReference type="AlphaFoldDB" id="A0A8H3ID25"/>
<dbReference type="InterPro" id="IPR020846">
    <property type="entry name" value="MFS_dom"/>
</dbReference>
<comment type="caution">
    <text evidence="9">The sequence shown here is derived from an EMBL/GenBank/DDBJ whole genome shotgun (WGS) entry which is preliminary data.</text>
</comment>
<feature type="transmembrane region" description="Helical" evidence="7">
    <location>
        <begin position="245"/>
        <end position="267"/>
    </location>
</feature>
<dbReference type="InterPro" id="IPR036259">
    <property type="entry name" value="MFS_trans_sf"/>
</dbReference>
<evidence type="ECO:0000256" key="2">
    <source>
        <dbReference type="ARBA" id="ARBA00010992"/>
    </source>
</evidence>
<dbReference type="PANTHER" id="PTHR48020">
    <property type="entry name" value="PROTON MYO-INOSITOL COTRANSPORTER"/>
    <property type="match status" value="1"/>
</dbReference>
<dbReference type="Pfam" id="PF00083">
    <property type="entry name" value="Sugar_tr"/>
    <property type="match status" value="1"/>
</dbReference>
<dbReference type="PROSITE" id="PS50850">
    <property type="entry name" value="MFS"/>
    <property type="match status" value="1"/>
</dbReference>
<gene>
    <name evidence="9" type="ORF">HETSPECPRED_002817</name>
</gene>
<keyword evidence="10" id="KW-1185">Reference proteome</keyword>
<evidence type="ECO:0000256" key="6">
    <source>
        <dbReference type="ARBA" id="ARBA00023136"/>
    </source>
</evidence>
<comment type="similarity">
    <text evidence="2">Belongs to the major facilitator superfamily. Sugar transporter (TC 2.A.1.1) family.</text>
</comment>
<dbReference type="Proteomes" id="UP000664521">
    <property type="component" value="Unassembled WGS sequence"/>
</dbReference>
<dbReference type="EMBL" id="CAJPDS010000017">
    <property type="protein sequence ID" value="CAF9916300.1"/>
    <property type="molecule type" value="Genomic_DNA"/>
</dbReference>
<feature type="transmembrane region" description="Helical" evidence="7">
    <location>
        <begin position="108"/>
        <end position="126"/>
    </location>
</feature>
<evidence type="ECO:0000256" key="3">
    <source>
        <dbReference type="ARBA" id="ARBA00022448"/>
    </source>
</evidence>
<evidence type="ECO:0000256" key="4">
    <source>
        <dbReference type="ARBA" id="ARBA00022692"/>
    </source>
</evidence>
<dbReference type="InterPro" id="IPR050814">
    <property type="entry name" value="Myo-inositol_Transporter"/>
</dbReference>
<keyword evidence="6 7" id="KW-0472">Membrane</keyword>
<organism evidence="9 10">
    <name type="scientific">Heterodermia speciosa</name>
    <dbReference type="NCBI Taxonomy" id="116794"/>
    <lineage>
        <taxon>Eukaryota</taxon>
        <taxon>Fungi</taxon>
        <taxon>Dikarya</taxon>
        <taxon>Ascomycota</taxon>
        <taxon>Pezizomycotina</taxon>
        <taxon>Lecanoromycetes</taxon>
        <taxon>OSLEUM clade</taxon>
        <taxon>Lecanoromycetidae</taxon>
        <taxon>Caliciales</taxon>
        <taxon>Physciaceae</taxon>
        <taxon>Heterodermia</taxon>
    </lineage>
</organism>
<dbReference type="PANTHER" id="PTHR48020:SF4">
    <property type="entry name" value="SYMPORT, PUTATIVE (AFU_ORTHOLOGUE AFUA_3G11790)-RELATED"/>
    <property type="match status" value="1"/>
</dbReference>
<sequence>MDERKESLGLTSRIHTSRSAEDALKGVDLNRNIEALIENPLAHLTPEQLQRDVRAFARSKGLEDHLDLLKKGAQIAKDPRYFETIPGVTDEEKQALRDEKSHRFRQPFALYLTIIVCSIGAAVQGWDQTGANGANLNWPQAFGLDQHVRPNDVWIIGLVNAAPYLAAALIGCWLSHPLNHRVGRRGTIFFSAWFCFLSVLGSAFTQTWVQLLICRLLLGVGMGAKASTIPVLAAENSPASIRGSLVMGWQLWVAFGIFLGFTANLILFQVGTIAWRLQFGSAFLPAVPLLIGIYFCPESPRWYIKKNRYLDAFTALQRLRNTSLQAARDLYYIHAQVRLEEMMLGDGDVLVSEGEKRYSRTGRYSSRFVQLFSIARIRRATLAAFVVMIAQQMCGINIMAFYSSTLFVDAKASERSALLVSWGFGLINFA</sequence>
<keyword evidence="3" id="KW-0813">Transport</keyword>
<dbReference type="InterPro" id="IPR005828">
    <property type="entry name" value="MFS_sugar_transport-like"/>
</dbReference>
<evidence type="ECO:0000256" key="1">
    <source>
        <dbReference type="ARBA" id="ARBA00004141"/>
    </source>
</evidence>
<keyword evidence="4 7" id="KW-0812">Transmembrane</keyword>
<accession>A0A8H3ID25</accession>
<feature type="transmembrane region" description="Helical" evidence="7">
    <location>
        <begin position="380"/>
        <end position="402"/>
    </location>
</feature>
<feature type="transmembrane region" description="Helical" evidence="7">
    <location>
        <begin position="186"/>
        <end position="204"/>
    </location>
</feature>
<evidence type="ECO:0000259" key="8">
    <source>
        <dbReference type="PROSITE" id="PS50850"/>
    </source>
</evidence>
<evidence type="ECO:0000256" key="7">
    <source>
        <dbReference type="SAM" id="Phobius"/>
    </source>
</evidence>
<comment type="subcellular location">
    <subcellularLocation>
        <location evidence="1">Membrane</location>
        <topology evidence="1">Multi-pass membrane protein</topology>
    </subcellularLocation>
</comment>
<evidence type="ECO:0000313" key="9">
    <source>
        <dbReference type="EMBL" id="CAF9916300.1"/>
    </source>
</evidence>
<feature type="domain" description="Major facilitator superfamily (MFS) profile" evidence="8">
    <location>
        <begin position="113"/>
        <end position="430"/>
    </location>
</feature>
<reference evidence="9" key="1">
    <citation type="submission" date="2021-03" db="EMBL/GenBank/DDBJ databases">
        <authorList>
            <person name="Tagirdzhanova G."/>
        </authorList>
    </citation>
    <scope>NUCLEOTIDE SEQUENCE</scope>
</reference>
<dbReference type="OrthoDB" id="5290825at2759"/>
<dbReference type="GO" id="GO:0022857">
    <property type="term" value="F:transmembrane transporter activity"/>
    <property type="evidence" value="ECO:0007669"/>
    <property type="project" value="InterPro"/>
</dbReference>
<dbReference type="SUPFAM" id="SSF103473">
    <property type="entry name" value="MFS general substrate transporter"/>
    <property type="match status" value="1"/>
</dbReference>
<dbReference type="PROSITE" id="PS00217">
    <property type="entry name" value="SUGAR_TRANSPORT_2"/>
    <property type="match status" value="1"/>
</dbReference>
<dbReference type="Gene3D" id="1.20.1250.20">
    <property type="entry name" value="MFS general substrate transporter like domains"/>
    <property type="match status" value="1"/>
</dbReference>